<gene>
    <name evidence="2" type="ORF">SAMN05216464_10880</name>
</gene>
<dbReference type="PANTHER" id="PTHR46825">
    <property type="entry name" value="D-ALANYL-D-ALANINE-CARBOXYPEPTIDASE/ENDOPEPTIDASE AMPH"/>
    <property type="match status" value="1"/>
</dbReference>
<proteinExistence type="predicted"/>
<evidence type="ECO:0000259" key="1">
    <source>
        <dbReference type="Pfam" id="PF00144"/>
    </source>
</evidence>
<dbReference type="Pfam" id="PF00144">
    <property type="entry name" value="Beta-lactamase"/>
    <property type="match status" value="1"/>
</dbReference>
<dbReference type="Gene3D" id="3.40.710.10">
    <property type="entry name" value="DD-peptidase/beta-lactamase superfamily"/>
    <property type="match status" value="1"/>
</dbReference>
<feature type="domain" description="Beta-lactamase-related" evidence="1">
    <location>
        <begin position="40"/>
        <end position="351"/>
    </location>
</feature>
<sequence length="547" mass="60363">MKRFLIVLMLVPVITRAQQLPDSLISKIDVVLSRWKSTGPGCAVSVVMGDHIVYSKGFGLANVEYNIPVTPETVFTLASVSKEFTGYAITLLVKQGKVSLDDDIRKYLPWLSEFKHKITVANLLHHTSGLRDHLYLLNFTGFPMDGILTQEYALNIIKKEKTLDFLPGEKFYYCNANYVLLAEIIERASGKSFAAFADSAIFRPLGMHHTRIQQNPFEVIKDHAASYSDDQGHVTTFPLIHYEHGDGGVLSSANDLAKWTGNFYRPKAGNLSDIANYTALGQLNNGKRTEYGSGVFANIHRGQKRLMHKGGIAGYKNFIAVYPELKIGIVVLTNADDGPKTTATMEDLAALLVPEGKLTDPAQEPLIPVAMIDSAAVKTFTGEYVAHNGEKIHFKWKKGKLFLDGISLSPAKGNVWYAENYPAIRYRFGGAVNPLQVETPGPNPPVGYHKIKTSPKALSALKAYCGTYTTDEVDYSFTISIKKGKLVLTNHRHGQTPVTLYGADDLYPGFYFIDHLVAVRNKKGYLTGLELAQGVTSGLIFHKATVK</sequence>
<dbReference type="InterPro" id="IPR050491">
    <property type="entry name" value="AmpC-like"/>
</dbReference>
<dbReference type="AlphaFoldDB" id="A0A1G7ELU1"/>
<dbReference type="RefSeq" id="WP_091150906.1">
    <property type="nucleotide sequence ID" value="NZ_FNAI01000008.1"/>
</dbReference>
<dbReference type="STRING" id="1391627.SAMN05216464_10880"/>
<dbReference type="SUPFAM" id="SSF56601">
    <property type="entry name" value="beta-lactamase/transpeptidase-like"/>
    <property type="match status" value="1"/>
</dbReference>
<dbReference type="OrthoDB" id="9793489at2"/>
<accession>A0A1G7ELU1</accession>
<organism evidence="2 3">
    <name type="scientific">Mucilaginibacter pineti</name>
    <dbReference type="NCBI Taxonomy" id="1391627"/>
    <lineage>
        <taxon>Bacteria</taxon>
        <taxon>Pseudomonadati</taxon>
        <taxon>Bacteroidota</taxon>
        <taxon>Sphingobacteriia</taxon>
        <taxon>Sphingobacteriales</taxon>
        <taxon>Sphingobacteriaceae</taxon>
        <taxon>Mucilaginibacter</taxon>
    </lineage>
</organism>
<dbReference type="EMBL" id="FNAI01000008">
    <property type="protein sequence ID" value="SDE64567.1"/>
    <property type="molecule type" value="Genomic_DNA"/>
</dbReference>
<dbReference type="Proteomes" id="UP000199072">
    <property type="component" value="Unassembled WGS sequence"/>
</dbReference>
<name>A0A1G7ELU1_9SPHI</name>
<dbReference type="InterPro" id="IPR012338">
    <property type="entry name" value="Beta-lactam/transpept-like"/>
</dbReference>
<protein>
    <submittedName>
        <fullName evidence="2">CubicO group peptidase, beta-lactamase class C family</fullName>
    </submittedName>
</protein>
<reference evidence="2 3" key="1">
    <citation type="submission" date="2016-10" db="EMBL/GenBank/DDBJ databases">
        <authorList>
            <person name="de Groot N.N."/>
        </authorList>
    </citation>
    <scope>NUCLEOTIDE SEQUENCE [LARGE SCALE GENOMIC DNA]</scope>
    <source>
        <strain evidence="2 3">47C3B</strain>
    </source>
</reference>
<evidence type="ECO:0000313" key="3">
    <source>
        <dbReference type="Proteomes" id="UP000199072"/>
    </source>
</evidence>
<dbReference type="PANTHER" id="PTHR46825:SF9">
    <property type="entry name" value="BETA-LACTAMASE-RELATED DOMAIN-CONTAINING PROTEIN"/>
    <property type="match status" value="1"/>
</dbReference>
<keyword evidence="3" id="KW-1185">Reference proteome</keyword>
<evidence type="ECO:0000313" key="2">
    <source>
        <dbReference type="EMBL" id="SDE64567.1"/>
    </source>
</evidence>
<dbReference type="InterPro" id="IPR001466">
    <property type="entry name" value="Beta-lactam-related"/>
</dbReference>